<dbReference type="PANTHER" id="PTHR31407">
    <property type="match status" value="1"/>
</dbReference>
<dbReference type="SUPFAM" id="SSF55724">
    <property type="entry name" value="Mog1p/PsbP-like"/>
    <property type="match status" value="1"/>
</dbReference>
<protein>
    <recommendedName>
        <fullName evidence="2">PsbP C-terminal domain-containing protein</fullName>
    </recommendedName>
</protein>
<evidence type="ECO:0000259" key="2">
    <source>
        <dbReference type="Pfam" id="PF01789"/>
    </source>
</evidence>
<dbReference type="InterPro" id="IPR002683">
    <property type="entry name" value="PsbP_C"/>
</dbReference>
<dbReference type="InterPro" id="IPR016123">
    <property type="entry name" value="Mog1/PsbP_a/b/a-sand"/>
</dbReference>
<proteinExistence type="predicted"/>
<dbReference type="GO" id="GO:0009654">
    <property type="term" value="C:photosystem II oxygen evolving complex"/>
    <property type="evidence" value="ECO:0007669"/>
    <property type="project" value="InterPro"/>
</dbReference>
<feature type="transmembrane region" description="Helical" evidence="1">
    <location>
        <begin position="105"/>
        <end position="125"/>
    </location>
</feature>
<keyword evidence="1" id="KW-0812">Transmembrane</keyword>
<dbReference type="GO" id="GO:0005509">
    <property type="term" value="F:calcium ion binding"/>
    <property type="evidence" value="ECO:0007669"/>
    <property type="project" value="InterPro"/>
</dbReference>
<accession>A0A7S1JAB8</accession>
<reference evidence="3" key="1">
    <citation type="submission" date="2021-01" db="EMBL/GenBank/DDBJ databases">
        <authorList>
            <person name="Corre E."/>
            <person name="Pelletier E."/>
            <person name="Niang G."/>
            <person name="Scheremetjew M."/>
            <person name="Finn R."/>
            <person name="Kale V."/>
            <person name="Holt S."/>
            <person name="Cochrane G."/>
            <person name="Meng A."/>
            <person name="Brown T."/>
            <person name="Cohen L."/>
        </authorList>
    </citation>
    <scope>NUCLEOTIDE SEQUENCE</scope>
    <source>
        <strain evidence="3">NIES-381</strain>
    </source>
</reference>
<sequence>MSAPPSNAHAMLSTIAAAGLLLIMAPTLTSKTPTTALFAAPATATLQSSISRATLPRLQQSHVTQHALQSHTSHPARPLSTGILAQQSAHNRGSRPVPLGQIPPMASAGLLLCVIGVAIGALVALTRTMTPAKLSPVAMAATSSHKSGSQDAASPINPRLSALLITGALAMLLASPEAQARLPNPPPGYARFRSVRRDGYDFLIPETWIKVAGAGDTVLFRNPLELDENLFMDISSPSASKYESLADLGSPQDAAKRFRDEILLEFMSTRIGVKREAQVVRAEERIGELDGRQYYDIEIRIQSLTAERELAAYPEERNVILEWDWNFITTVGVANKRLYQQRFKVPNEIREQEDSVVRTVTESFRCFDVSPEDLIPKARY</sequence>
<organism evidence="3">
    <name type="scientific">Eutreptiella gymnastica</name>
    <dbReference type="NCBI Taxonomy" id="73025"/>
    <lineage>
        <taxon>Eukaryota</taxon>
        <taxon>Discoba</taxon>
        <taxon>Euglenozoa</taxon>
        <taxon>Euglenida</taxon>
        <taxon>Spirocuta</taxon>
        <taxon>Euglenophyceae</taxon>
        <taxon>Eutreptiales</taxon>
        <taxon>Eutreptiaceae</taxon>
        <taxon>Eutreptiella</taxon>
    </lineage>
</organism>
<dbReference type="GO" id="GO:0019898">
    <property type="term" value="C:extrinsic component of membrane"/>
    <property type="evidence" value="ECO:0007669"/>
    <property type="project" value="InterPro"/>
</dbReference>
<keyword evidence="1" id="KW-1133">Transmembrane helix</keyword>
<evidence type="ECO:0000313" key="3">
    <source>
        <dbReference type="EMBL" id="CAD9037335.1"/>
    </source>
</evidence>
<name>A0A7S1JAB8_9EUGL</name>
<dbReference type="Pfam" id="PF01789">
    <property type="entry name" value="PsbP"/>
    <property type="match status" value="1"/>
</dbReference>
<feature type="domain" description="PsbP C-terminal" evidence="2">
    <location>
        <begin position="195"/>
        <end position="365"/>
    </location>
</feature>
<dbReference type="GO" id="GO:0015979">
    <property type="term" value="P:photosynthesis"/>
    <property type="evidence" value="ECO:0007669"/>
    <property type="project" value="InterPro"/>
</dbReference>
<dbReference type="AlphaFoldDB" id="A0A7S1JAB8"/>
<evidence type="ECO:0000256" key="1">
    <source>
        <dbReference type="SAM" id="Phobius"/>
    </source>
</evidence>
<dbReference type="EMBL" id="HBGA01130760">
    <property type="protein sequence ID" value="CAD9037335.1"/>
    <property type="molecule type" value="Transcribed_RNA"/>
</dbReference>
<dbReference type="Gene3D" id="3.40.1000.10">
    <property type="entry name" value="Mog1/PsbP, alpha/beta/alpha sandwich"/>
    <property type="match status" value="1"/>
</dbReference>
<gene>
    <name evidence="3" type="ORF">EGYM00392_LOCUS48494</name>
</gene>
<dbReference type="PANTHER" id="PTHR31407:SF15">
    <property type="entry name" value="PSBP DOMAIN-CONTAINING PROTEIN 1, CHLOROPLASTIC"/>
    <property type="match status" value="1"/>
</dbReference>
<keyword evidence="1" id="KW-0472">Membrane</keyword>